<comment type="catalytic activity">
    <reaction evidence="1">
        <text>inosine + phosphate = alpha-D-ribose 1-phosphate + hypoxanthine</text>
        <dbReference type="Rhea" id="RHEA:27646"/>
        <dbReference type="ChEBI" id="CHEBI:17368"/>
        <dbReference type="ChEBI" id="CHEBI:17596"/>
        <dbReference type="ChEBI" id="CHEBI:43474"/>
        <dbReference type="ChEBI" id="CHEBI:57720"/>
        <dbReference type="EC" id="2.4.2.1"/>
    </reaction>
    <physiologicalReaction direction="left-to-right" evidence="1">
        <dbReference type="Rhea" id="RHEA:27647"/>
    </physiologicalReaction>
</comment>
<dbReference type="STRING" id="314283.MED297_18166"/>
<dbReference type="Gene3D" id="3.60.140.10">
    <property type="entry name" value="CNF1/YfiH-like putative cysteine hydrolases"/>
    <property type="match status" value="1"/>
</dbReference>
<keyword evidence="12" id="KW-1185">Reference proteome</keyword>
<protein>
    <recommendedName>
        <fullName evidence="10">Purine nucleoside phosphorylase</fullName>
    </recommendedName>
</protein>
<comment type="caution">
    <text evidence="11">The sequence shown here is derived from an EMBL/GenBank/DDBJ whole genome shotgun (WGS) entry which is preliminary data.</text>
</comment>
<comment type="catalytic activity">
    <reaction evidence="9">
        <text>S-methyl-5'-thioadenosine + phosphate = 5-(methylsulfanyl)-alpha-D-ribose 1-phosphate + adenine</text>
        <dbReference type="Rhea" id="RHEA:11852"/>
        <dbReference type="ChEBI" id="CHEBI:16708"/>
        <dbReference type="ChEBI" id="CHEBI:17509"/>
        <dbReference type="ChEBI" id="CHEBI:43474"/>
        <dbReference type="ChEBI" id="CHEBI:58533"/>
        <dbReference type="EC" id="2.4.2.28"/>
    </reaction>
    <physiologicalReaction direction="left-to-right" evidence="9">
        <dbReference type="Rhea" id="RHEA:11853"/>
    </physiologicalReaction>
</comment>
<dbReference type="GO" id="GO:0016787">
    <property type="term" value="F:hydrolase activity"/>
    <property type="evidence" value="ECO:0007669"/>
    <property type="project" value="UniProtKB-KW"/>
</dbReference>
<dbReference type="InterPro" id="IPR003730">
    <property type="entry name" value="Cu_polyphenol_OxRdtase"/>
</dbReference>
<reference evidence="11 12" key="1">
    <citation type="submission" date="2006-02" db="EMBL/GenBank/DDBJ databases">
        <authorList>
            <person name="Pinhassi J."/>
            <person name="Pedros-Alio C."/>
            <person name="Ferriera S."/>
            <person name="Johnson J."/>
            <person name="Kravitz S."/>
            <person name="Halpern A."/>
            <person name="Remington K."/>
            <person name="Beeson K."/>
            <person name="Tran B."/>
            <person name="Rogers Y.-H."/>
            <person name="Friedman R."/>
            <person name="Venter J.C."/>
        </authorList>
    </citation>
    <scope>NUCLEOTIDE SEQUENCE [LARGE SCALE GENOMIC DNA]</scope>
    <source>
        <strain evidence="11 12">MED297</strain>
    </source>
</reference>
<evidence type="ECO:0000256" key="8">
    <source>
        <dbReference type="ARBA" id="ARBA00048968"/>
    </source>
</evidence>
<dbReference type="PANTHER" id="PTHR30616:SF2">
    <property type="entry name" value="PURINE NUCLEOSIDE PHOSPHORYLASE LACC1"/>
    <property type="match status" value="1"/>
</dbReference>
<dbReference type="SUPFAM" id="SSF64438">
    <property type="entry name" value="CNF1/YfiH-like putative cysteine hydrolases"/>
    <property type="match status" value="1"/>
</dbReference>
<keyword evidence="6" id="KW-0862">Zinc</keyword>
<comment type="catalytic activity">
    <reaction evidence="8">
        <text>adenosine + phosphate = alpha-D-ribose 1-phosphate + adenine</text>
        <dbReference type="Rhea" id="RHEA:27642"/>
        <dbReference type="ChEBI" id="CHEBI:16335"/>
        <dbReference type="ChEBI" id="CHEBI:16708"/>
        <dbReference type="ChEBI" id="CHEBI:43474"/>
        <dbReference type="ChEBI" id="CHEBI:57720"/>
        <dbReference type="EC" id="2.4.2.1"/>
    </reaction>
    <physiologicalReaction direction="left-to-right" evidence="8">
        <dbReference type="Rhea" id="RHEA:27643"/>
    </physiologicalReaction>
</comment>
<evidence type="ECO:0000313" key="11">
    <source>
        <dbReference type="EMBL" id="EAR07700.1"/>
    </source>
</evidence>
<dbReference type="GO" id="GO:0005507">
    <property type="term" value="F:copper ion binding"/>
    <property type="evidence" value="ECO:0007669"/>
    <property type="project" value="TreeGrafter"/>
</dbReference>
<comment type="similarity">
    <text evidence="2 10">Belongs to the purine nucleoside phosphorylase YfiH/LACC1 family.</text>
</comment>
<organism evidence="11 12">
    <name type="scientific">Reinekea blandensis MED297</name>
    <dbReference type="NCBI Taxonomy" id="314283"/>
    <lineage>
        <taxon>Bacteria</taxon>
        <taxon>Pseudomonadati</taxon>
        <taxon>Pseudomonadota</taxon>
        <taxon>Gammaproteobacteria</taxon>
        <taxon>Oceanospirillales</taxon>
        <taxon>Saccharospirillaceae</taxon>
        <taxon>Reinekea</taxon>
    </lineage>
</organism>
<gene>
    <name evidence="11" type="ORF">MED297_18166</name>
</gene>
<dbReference type="GO" id="GO:0017061">
    <property type="term" value="F:S-methyl-5-thioadenosine phosphorylase activity"/>
    <property type="evidence" value="ECO:0007669"/>
    <property type="project" value="UniProtKB-EC"/>
</dbReference>
<keyword evidence="4" id="KW-0479">Metal-binding</keyword>
<accession>A4BJJ6</accession>
<dbReference type="RefSeq" id="WP_008044106.1">
    <property type="nucleotide sequence ID" value="NZ_CH724151.1"/>
</dbReference>
<dbReference type="EMBL" id="AAOE01000034">
    <property type="protein sequence ID" value="EAR07700.1"/>
    <property type="molecule type" value="Genomic_DNA"/>
</dbReference>
<evidence type="ECO:0000256" key="5">
    <source>
        <dbReference type="ARBA" id="ARBA00022801"/>
    </source>
</evidence>
<dbReference type="Proteomes" id="UP000005953">
    <property type="component" value="Unassembled WGS sequence"/>
</dbReference>
<evidence type="ECO:0000313" key="12">
    <source>
        <dbReference type="Proteomes" id="UP000005953"/>
    </source>
</evidence>
<evidence type="ECO:0000256" key="1">
    <source>
        <dbReference type="ARBA" id="ARBA00000553"/>
    </source>
</evidence>
<dbReference type="PANTHER" id="PTHR30616">
    <property type="entry name" value="UNCHARACTERIZED PROTEIN YFIH"/>
    <property type="match status" value="1"/>
</dbReference>
<keyword evidence="5" id="KW-0378">Hydrolase</keyword>
<evidence type="ECO:0000256" key="10">
    <source>
        <dbReference type="RuleBase" id="RU361274"/>
    </source>
</evidence>
<proteinExistence type="inferred from homology"/>
<evidence type="ECO:0000256" key="6">
    <source>
        <dbReference type="ARBA" id="ARBA00022833"/>
    </source>
</evidence>
<dbReference type="InterPro" id="IPR038371">
    <property type="entry name" value="Cu_polyphenol_OxRdtase_sf"/>
</dbReference>
<dbReference type="HOGENOM" id="CLU_065784_1_1_6"/>
<evidence type="ECO:0000256" key="4">
    <source>
        <dbReference type="ARBA" id="ARBA00022723"/>
    </source>
</evidence>
<dbReference type="Pfam" id="PF02578">
    <property type="entry name" value="Cu-oxidase_4"/>
    <property type="match status" value="1"/>
</dbReference>
<comment type="catalytic activity">
    <reaction evidence="7">
        <text>adenosine + H2O + H(+) = inosine + NH4(+)</text>
        <dbReference type="Rhea" id="RHEA:24408"/>
        <dbReference type="ChEBI" id="CHEBI:15377"/>
        <dbReference type="ChEBI" id="CHEBI:15378"/>
        <dbReference type="ChEBI" id="CHEBI:16335"/>
        <dbReference type="ChEBI" id="CHEBI:17596"/>
        <dbReference type="ChEBI" id="CHEBI:28938"/>
        <dbReference type="EC" id="3.5.4.4"/>
    </reaction>
    <physiologicalReaction direction="left-to-right" evidence="7">
        <dbReference type="Rhea" id="RHEA:24409"/>
    </physiologicalReaction>
</comment>
<evidence type="ECO:0000256" key="7">
    <source>
        <dbReference type="ARBA" id="ARBA00047989"/>
    </source>
</evidence>
<evidence type="ECO:0000256" key="3">
    <source>
        <dbReference type="ARBA" id="ARBA00022679"/>
    </source>
</evidence>
<dbReference type="NCBIfam" id="TIGR00726">
    <property type="entry name" value="peptidoglycan editing factor PgeF"/>
    <property type="match status" value="1"/>
</dbReference>
<name>A4BJJ6_9GAMM</name>
<evidence type="ECO:0000256" key="9">
    <source>
        <dbReference type="ARBA" id="ARBA00049893"/>
    </source>
</evidence>
<dbReference type="CDD" id="cd16833">
    <property type="entry name" value="YfiH"/>
    <property type="match status" value="1"/>
</dbReference>
<dbReference type="AlphaFoldDB" id="A4BJJ6"/>
<dbReference type="InterPro" id="IPR011324">
    <property type="entry name" value="Cytotoxic_necrot_fac-like_cat"/>
</dbReference>
<sequence>MSFQYAHWPLPANVLCGWSTRQSGYSVGALAANNLARHVGTDSAVEANRALLASRLAERPAIHWLNQTHSTQVVDTHGIDRRVGQDGATTIDTGQACCVMTADCLPVFLWSLSGHRVAVIHAGWRGLAQGILINALRFFDREPSIYAGIGPAISQANFEVGQDVREAFATWPGAEQCFQPGVTKQKYQCDLPGLAAHQLRQAGVADVYFSDQCTFQDQKRFYSYRRDGVTGRMANLIWKTT</sequence>
<evidence type="ECO:0000256" key="2">
    <source>
        <dbReference type="ARBA" id="ARBA00007353"/>
    </source>
</evidence>
<keyword evidence="3" id="KW-0808">Transferase</keyword>